<proteinExistence type="predicted"/>
<evidence type="ECO:0000313" key="8">
    <source>
        <dbReference type="Proteomes" id="UP000278756"/>
    </source>
</evidence>
<protein>
    <submittedName>
        <fullName evidence="7">Conserved NnrU/NnuR ortholog membrane enzyme</fullName>
    </submittedName>
</protein>
<feature type="transmembrane region" description="Helical" evidence="5">
    <location>
        <begin position="36"/>
        <end position="56"/>
    </location>
</feature>
<keyword evidence="4 5" id="KW-0472">Membrane</keyword>
<dbReference type="Pfam" id="PF07298">
    <property type="entry name" value="NnrU"/>
    <property type="match status" value="1"/>
</dbReference>
<evidence type="ECO:0000256" key="1">
    <source>
        <dbReference type="ARBA" id="ARBA00004141"/>
    </source>
</evidence>
<evidence type="ECO:0000313" key="7">
    <source>
        <dbReference type="EMBL" id="BBF80369.1"/>
    </source>
</evidence>
<feature type="transmembrane region" description="Helical" evidence="5">
    <location>
        <begin position="141"/>
        <end position="161"/>
    </location>
</feature>
<reference evidence="8" key="2">
    <citation type="journal article" date="2017" name="Plant Physiol. Biochem.">
        <title>Differential oxidative and antioxidative response of duckweed Lemna minor toward plant growth promoting/inhibiting bacteria.</title>
        <authorList>
            <person name="Ishizawa H."/>
            <person name="Kuroda M."/>
            <person name="Morikawa M."/>
            <person name="Ike M."/>
        </authorList>
    </citation>
    <scope>NUCLEOTIDE SEQUENCE [LARGE SCALE GENOMIC DNA]</scope>
    <source>
        <strain evidence="8">M6</strain>
    </source>
</reference>
<feature type="transmembrane region" description="Helical" evidence="5">
    <location>
        <begin position="202"/>
        <end position="224"/>
    </location>
</feature>
<dbReference type="PANTHER" id="PTHR35988">
    <property type="entry name" value="15-CIS-ZETA-CAROTENE ISOMERASE, CHLOROPLASTIC"/>
    <property type="match status" value="1"/>
</dbReference>
<feature type="domain" description="NnrU" evidence="6">
    <location>
        <begin position="4"/>
        <end position="223"/>
    </location>
</feature>
<evidence type="ECO:0000256" key="5">
    <source>
        <dbReference type="SAM" id="Phobius"/>
    </source>
</evidence>
<reference evidence="8" key="1">
    <citation type="journal article" date="2017" name="Biotechnol. Biofuels">
        <title>Evaluation of environmental bacterial communities as a factor affecting the growth of duckweed Lemna minor.</title>
        <authorList>
            <person name="Ishizawa H."/>
            <person name="Kuroda M."/>
            <person name="Morikawa M."/>
            <person name="Ike M."/>
        </authorList>
    </citation>
    <scope>NUCLEOTIDE SEQUENCE [LARGE SCALE GENOMIC DNA]</scope>
    <source>
        <strain evidence="8">M6</strain>
    </source>
</reference>
<comment type="subcellular location">
    <subcellularLocation>
        <location evidence="1">Membrane</location>
        <topology evidence="1">Multi-pass membrane protein</topology>
    </subcellularLocation>
</comment>
<dbReference type="Proteomes" id="UP000278756">
    <property type="component" value="Chromosome 1"/>
</dbReference>
<evidence type="ECO:0000256" key="4">
    <source>
        <dbReference type="ARBA" id="ARBA00023136"/>
    </source>
</evidence>
<gene>
    <name evidence="7" type="ORF">EM6_0949</name>
</gene>
<evidence type="ECO:0000256" key="2">
    <source>
        <dbReference type="ARBA" id="ARBA00022692"/>
    </source>
</evidence>
<evidence type="ECO:0000256" key="3">
    <source>
        <dbReference type="ARBA" id="ARBA00022989"/>
    </source>
</evidence>
<dbReference type="OrthoDB" id="5293641at2"/>
<keyword evidence="3 5" id="KW-1133">Transmembrane helix</keyword>
<organism evidence="7 8">
    <name type="scientific">Asticcacaulis excentricus</name>
    <dbReference type="NCBI Taxonomy" id="78587"/>
    <lineage>
        <taxon>Bacteria</taxon>
        <taxon>Pseudomonadati</taxon>
        <taxon>Pseudomonadota</taxon>
        <taxon>Alphaproteobacteria</taxon>
        <taxon>Caulobacterales</taxon>
        <taxon>Caulobacteraceae</taxon>
        <taxon>Asticcacaulis</taxon>
    </lineage>
</organism>
<dbReference type="AlphaFoldDB" id="A0A3G9G7U5"/>
<keyword evidence="2 5" id="KW-0812">Transmembrane</keyword>
<feature type="transmembrane region" description="Helical" evidence="5">
    <location>
        <begin position="68"/>
        <end position="94"/>
    </location>
</feature>
<evidence type="ECO:0000259" key="6">
    <source>
        <dbReference type="Pfam" id="PF07298"/>
    </source>
</evidence>
<dbReference type="PANTHER" id="PTHR35988:SF2">
    <property type="entry name" value="15-CIS-ZETA-CAROTENE ISOMERASE, CHLOROPLASTIC"/>
    <property type="match status" value="1"/>
</dbReference>
<accession>A0A3G9G7U5</accession>
<dbReference type="EMBL" id="AP018827">
    <property type="protein sequence ID" value="BBF80369.1"/>
    <property type="molecule type" value="Genomic_DNA"/>
</dbReference>
<dbReference type="Gene3D" id="1.20.120.1630">
    <property type="match status" value="1"/>
</dbReference>
<dbReference type="GO" id="GO:0016020">
    <property type="term" value="C:membrane"/>
    <property type="evidence" value="ECO:0007669"/>
    <property type="project" value="UniProtKB-SubCell"/>
</dbReference>
<sequence length="228" mass="25043">MWTLALACAFFILIHILVSGSDLRQQMIGAIGTRTYFILFSLLSIMGLFWMIAAYYDSRGDPANLHLWSAPFVLKILAFGVNFVSLMLIIVGALSPSPTALRSLSKLPDHPVSGIIRISRHPVLAGIGLLSATHLITTGTLAAWVFFGTLLALSLLGANSIDRKREEKYGESYQAIMRATSILPFLAIAQKRVRFEPSELGVLRVMVATSVFTCLVVLHELLFLRPAL</sequence>
<dbReference type="RefSeq" id="WP_126420664.1">
    <property type="nucleotide sequence ID" value="NZ_AP018827.1"/>
</dbReference>
<name>A0A3G9G7U5_9CAUL</name>
<dbReference type="InterPro" id="IPR009915">
    <property type="entry name" value="NnrU_dom"/>
</dbReference>